<accession>U7QG01</accession>
<evidence type="ECO:0000313" key="3">
    <source>
        <dbReference type="Proteomes" id="UP000017127"/>
    </source>
</evidence>
<evidence type="ECO:0000313" key="2">
    <source>
        <dbReference type="EMBL" id="ERT05366.1"/>
    </source>
</evidence>
<protein>
    <submittedName>
        <fullName evidence="2">META domain protein</fullName>
    </submittedName>
</protein>
<organism evidence="2 3">
    <name type="scientific">Lyngbya aestuarii BL J</name>
    <dbReference type="NCBI Taxonomy" id="1348334"/>
    <lineage>
        <taxon>Bacteria</taxon>
        <taxon>Bacillati</taxon>
        <taxon>Cyanobacteriota</taxon>
        <taxon>Cyanophyceae</taxon>
        <taxon>Oscillatoriophycideae</taxon>
        <taxon>Oscillatoriales</taxon>
        <taxon>Microcoleaceae</taxon>
        <taxon>Lyngbya</taxon>
    </lineage>
</organism>
<proteinExistence type="predicted"/>
<keyword evidence="3" id="KW-1185">Reference proteome</keyword>
<gene>
    <name evidence="2" type="ORF">M595_4651</name>
</gene>
<name>U7QG01_9CYAN</name>
<reference evidence="2 3" key="1">
    <citation type="journal article" date="2013" name="Front. Microbiol.">
        <title>Comparative genomic analyses of the cyanobacterium, Lyngbya aestuarii BL J, a powerful hydrogen producer.</title>
        <authorList>
            <person name="Kothari A."/>
            <person name="Vaughn M."/>
            <person name="Garcia-Pichel F."/>
        </authorList>
    </citation>
    <scope>NUCLEOTIDE SEQUENCE [LARGE SCALE GENOMIC DNA]</scope>
    <source>
        <strain evidence="2 3">BL J</strain>
    </source>
</reference>
<comment type="caution">
    <text evidence="2">The sequence shown here is derived from an EMBL/GenBank/DDBJ whole genome shotgun (WGS) entry which is preliminary data.</text>
</comment>
<dbReference type="PANTHER" id="PTHR35535">
    <property type="entry name" value="HEAT SHOCK PROTEIN HSLJ"/>
    <property type="match status" value="1"/>
</dbReference>
<dbReference type="InterPro" id="IPR038670">
    <property type="entry name" value="HslJ-like_sf"/>
</dbReference>
<sequence>MNSYTLKLSQSITGLLLTIGLFSGLAIESQNAALATPIVSENPTDSASPTSLEGTSWILVNWRTENNSNLLETTEPITANFVEGQVKGNASCNRYISSYKTEGNQLQITPGITTRKTCMGEIMERESAYLDALEGVQQYEMNDQGQLLISYTTEQGSGVMTFTPQAIGQLETQTWVLVSLEEATISRVPLKETEITVNFTEDQVRGMGSCNQYMTNYTKEGNKLSINPLATTRKACPSEIMRQEFEYLTALEKAQWYEISPQGQLKISYQAQGGSGVMTFTPQQIER</sequence>
<dbReference type="Pfam" id="PF03724">
    <property type="entry name" value="META"/>
    <property type="match status" value="2"/>
</dbReference>
<dbReference type="InterPro" id="IPR053147">
    <property type="entry name" value="Hsp_HslJ-like"/>
</dbReference>
<dbReference type="PANTHER" id="PTHR35535:SF1">
    <property type="entry name" value="HEAT SHOCK PROTEIN HSLJ"/>
    <property type="match status" value="1"/>
</dbReference>
<dbReference type="AlphaFoldDB" id="U7QG01"/>
<dbReference type="InterPro" id="IPR005184">
    <property type="entry name" value="DUF306_Meta_HslJ"/>
</dbReference>
<dbReference type="EMBL" id="AUZM01000059">
    <property type="protein sequence ID" value="ERT05366.1"/>
    <property type="molecule type" value="Genomic_DNA"/>
</dbReference>
<dbReference type="OrthoDB" id="459863at2"/>
<evidence type="ECO:0000259" key="1">
    <source>
        <dbReference type="Pfam" id="PF03724"/>
    </source>
</evidence>
<dbReference type="RefSeq" id="WP_023068356.1">
    <property type="nucleotide sequence ID" value="NZ_AUZM01000059.1"/>
</dbReference>
<feature type="domain" description="DUF306" evidence="1">
    <location>
        <begin position="169"/>
        <end position="272"/>
    </location>
</feature>
<feature type="domain" description="DUF306" evidence="1">
    <location>
        <begin position="51"/>
        <end position="162"/>
    </location>
</feature>
<dbReference type="Proteomes" id="UP000017127">
    <property type="component" value="Unassembled WGS sequence"/>
</dbReference>
<dbReference type="Gene3D" id="2.40.128.270">
    <property type="match status" value="2"/>
</dbReference>